<dbReference type="Pfam" id="PF03639">
    <property type="entry name" value="Glyco_hydro_81"/>
    <property type="match status" value="1"/>
</dbReference>
<evidence type="ECO:0000313" key="12">
    <source>
        <dbReference type="EMBL" id="RFU35546.1"/>
    </source>
</evidence>
<dbReference type="Pfam" id="PF17652">
    <property type="entry name" value="Glyco_hydro81C"/>
    <property type="match status" value="1"/>
</dbReference>
<keyword evidence="13" id="KW-1185">Reference proteome</keyword>
<feature type="domain" description="Glycosyl hydrolase family 81 C-terminal" evidence="11">
    <location>
        <begin position="387"/>
        <end position="708"/>
    </location>
</feature>
<gene>
    <name evidence="12" type="ORF">B7463_g767</name>
</gene>
<dbReference type="SUPFAM" id="SSF50405">
    <property type="entry name" value="Actin-crosslinking proteins"/>
    <property type="match status" value="1"/>
</dbReference>
<evidence type="ECO:0000256" key="1">
    <source>
        <dbReference type="ARBA" id="ARBA00000382"/>
    </source>
</evidence>
<dbReference type="OMA" id="DTYWTGK"/>
<dbReference type="AlphaFoldDB" id="A0A3E2HQB5"/>
<dbReference type="GO" id="GO:0052861">
    <property type="term" value="F:endo-1,3(4)-beta-glucanase activity"/>
    <property type="evidence" value="ECO:0007669"/>
    <property type="project" value="InterPro"/>
</dbReference>
<keyword evidence="5" id="KW-0119">Carbohydrate metabolism</keyword>
<name>A0A3E2HQB5_SCYLI</name>
<dbReference type="PROSITE" id="PS52008">
    <property type="entry name" value="GH81"/>
    <property type="match status" value="1"/>
</dbReference>
<dbReference type="EC" id="3.2.1.39" evidence="3"/>
<dbReference type="PANTHER" id="PTHR31983:SF0">
    <property type="entry name" value="GLUCAN ENDO-1,3-BETA-D-GLUCOSIDASE 2"/>
    <property type="match status" value="1"/>
</dbReference>
<dbReference type="InterPro" id="IPR005200">
    <property type="entry name" value="Endo-beta-glucanase"/>
</dbReference>
<dbReference type="PANTHER" id="PTHR31983">
    <property type="entry name" value="ENDO-1,3(4)-BETA-GLUCANASE 1"/>
    <property type="match status" value="1"/>
</dbReference>
<keyword evidence="9" id="KW-0732">Signal</keyword>
<dbReference type="InterPro" id="IPR040720">
    <property type="entry name" value="GH81_C"/>
</dbReference>
<dbReference type="Gene3D" id="2.70.98.30">
    <property type="entry name" value="Golgi alpha-mannosidase II, domain 4"/>
    <property type="match status" value="1"/>
</dbReference>
<protein>
    <recommendedName>
        <fullName evidence="3">glucan endo-1,3-beta-D-glucosidase</fullName>
        <ecNumber evidence="3">3.2.1.39</ecNumber>
    </recommendedName>
</protein>
<evidence type="ECO:0000256" key="9">
    <source>
        <dbReference type="SAM" id="SignalP"/>
    </source>
</evidence>
<dbReference type="CDD" id="cd00257">
    <property type="entry name" value="beta-trefoil_FSCN-like"/>
    <property type="match status" value="1"/>
</dbReference>
<evidence type="ECO:0000256" key="8">
    <source>
        <dbReference type="ARBA" id="ARBA00023326"/>
    </source>
</evidence>
<evidence type="ECO:0000256" key="7">
    <source>
        <dbReference type="ARBA" id="ARBA00023316"/>
    </source>
</evidence>
<dbReference type="GO" id="GO:0042973">
    <property type="term" value="F:glucan endo-1,3-beta-D-glucosidase activity"/>
    <property type="evidence" value="ECO:0007669"/>
    <property type="project" value="UniProtKB-EC"/>
</dbReference>
<dbReference type="EMBL" id="NCSJ02000007">
    <property type="protein sequence ID" value="RFU35546.1"/>
    <property type="molecule type" value="Genomic_DNA"/>
</dbReference>
<evidence type="ECO:0000259" key="10">
    <source>
        <dbReference type="Pfam" id="PF03639"/>
    </source>
</evidence>
<reference evidence="12 13" key="1">
    <citation type="submission" date="2018-05" db="EMBL/GenBank/DDBJ databases">
        <title>Draft genome sequence of Scytalidium lignicola DSM 105466, a ubiquitous saprotrophic fungus.</title>
        <authorList>
            <person name="Buettner E."/>
            <person name="Gebauer A.M."/>
            <person name="Hofrichter M."/>
            <person name="Liers C."/>
            <person name="Kellner H."/>
        </authorList>
    </citation>
    <scope>NUCLEOTIDE SEQUENCE [LARGE SCALE GENOMIC DNA]</scope>
    <source>
        <strain evidence="12 13">DSM 105466</strain>
    </source>
</reference>
<dbReference type="Proteomes" id="UP000258309">
    <property type="component" value="Unassembled WGS sequence"/>
</dbReference>
<sequence>MFGSLLPLLLASTAVAGVLPRRSAGTGADLPLRRAFNNTLHGFDERNIFGPIATDSPAGIAGGQVACDTAPLSSFFVGLQPPFPTNSWWAPYAAPPGTGTAAGPFPYESALDGYGVIFGISNSRQWDGTSIKQPTQTDWRASLAEHSGTFANHKATAFDTHSVTVQYFQGGATMTAYLVPGSPYLTFQYNAATPLLTSMNGGIQSFNGQALAVGASASATGTEFTVTDTTGTTYLIYALTSITLQATSVSSNSGTIRASGTFTGILRLVKLSQPSHQALLDQYHQVYPISVGLDYSFTDTTGNLIFNFDTVGDGSQLLMLTWPHHRLKMQNPNFPATTALGYLTTKGWMYPALGNQWNMLYQLSSISWDPPRALDSSCSSSVIQGLEYEVGQLDPSQAPVPGDFYYWGGTLAAQARLALIADDLGREDLVTPVINYLEASFNYWFESSSSTLPAYETAWGGVINKAGATNVNVDFGNGYYNDHHFHYGYFLSVAAVIAKFDGAWLNQHRDYINWFARDIINPSPEDPYFPITRCRDWFAGHSWASGIANGAGSRDQESSGEAINGYYGALLWASVALSQDFVNYAKLLVATEQQGAQVYWHLYPQQGQTDRDNPYPEPEVRNLVTMGNVEDWQSGAWLFWGSERSEIAAIQILPLTPINEVLYDTEWVENVWSYTAQELVDPTIGDEWKCVIIAAYSNANPQVAAEWSATLSDWGTGNTYTNELFFIGTRANPNGAPICGALPQNPYGNFKLQVASSGNYVVASSANTNLIASATTSSAGSTFNSAYFPNAGTLMLTSTSQYVTADISGDFALAAIRATASTWERFIVRQKVGAASGVYSIKAASNGLYITIGGDGSLINNGANEAASAGFNFVPA</sequence>
<evidence type="ECO:0000256" key="5">
    <source>
        <dbReference type="ARBA" id="ARBA00023277"/>
    </source>
</evidence>
<proteinExistence type="inferred from homology"/>
<evidence type="ECO:0000256" key="3">
    <source>
        <dbReference type="ARBA" id="ARBA00012780"/>
    </source>
</evidence>
<dbReference type="STRING" id="5539.A0A3E2HQB5"/>
<dbReference type="GO" id="GO:0071555">
    <property type="term" value="P:cell wall organization"/>
    <property type="evidence" value="ECO:0007669"/>
    <property type="project" value="UniProtKB-KW"/>
</dbReference>
<dbReference type="OrthoDB" id="4473401at2759"/>
<comment type="catalytic activity">
    <reaction evidence="1">
        <text>Hydrolysis of (1-&gt;3)-beta-D-glucosidic linkages in (1-&gt;3)-beta-D-glucans.</text>
        <dbReference type="EC" id="3.2.1.39"/>
    </reaction>
</comment>
<dbReference type="InterPro" id="IPR008999">
    <property type="entry name" value="Actin-crosslinking"/>
</dbReference>
<keyword evidence="7" id="KW-0961">Cell wall biogenesis/degradation</keyword>
<accession>A0A3E2HQB5</accession>
<feature type="non-terminal residue" evidence="12">
    <location>
        <position position="1"/>
    </location>
</feature>
<dbReference type="GO" id="GO:0000272">
    <property type="term" value="P:polysaccharide catabolic process"/>
    <property type="evidence" value="ECO:0007669"/>
    <property type="project" value="UniProtKB-KW"/>
</dbReference>
<evidence type="ECO:0000256" key="4">
    <source>
        <dbReference type="ARBA" id="ARBA00022801"/>
    </source>
</evidence>
<evidence type="ECO:0000256" key="2">
    <source>
        <dbReference type="ARBA" id="ARBA00010730"/>
    </source>
</evidence>
<dbReference type="InterPro" id="IPR040451">
    <property type="entry name" value="GH81_N"/>
</dbReference>
<feature type="domain" description="Glycosyl hydrolase family 81 N-terminal" evidence="10">
    <location>
        <begin position="148"/>
        <end position="370"/>
    </location>
</feature>
<evidence type="ECO:0000256" key="6">
    <source>
        <dbReference type="ARBA" id="ARBA00023295"/>
    </source>
</evidence>
<evidence type="ECO:0000313" key="13">
    <source>
        <dbReference type="Proteomes" id="UP000258309"/>
    </source>
</evidence>
<feature type="chain" id="PRO_5017557640" description="glucan endo-1,3-beta-D-glucosidase" evidence="9">
    <location>
        <begin position="17"/>
        <end position="876"/>
    </location>
</feature>
<evidence type="ECO:0000259" key="11">
    <source>
        <dbReference type="Pfam" id="PF17652"/>
    </source>
</evidence>
<comment type="caution">
    <text evidence="12">The sequence shown here is derived from an EMBL/GenBank/DDBJ whole genome shotgun (WGS) entry which is preliminary data.</text>
</comment>
<organism evidence="12 13">
    <name type="scientific">Scytalidium lignicola</name>
    <name type="common">Hyphomycete</name>
    <dbReference type="NCBI Taxonomy" id="5539"/>
    <lineage>
        <taxon>Eukaryota</taxon>
        <taxon>Fungi</taxon>
        <taxon>Dikarya</taxon>
        <taxon>Ascomycota</taxon>
        <taxon>Pezizomycotina</taxon>
        <taxon>Leotiomycetes</taxon>
        <taxon>Leotiomycetes incertae sedis</taxon>
        <taxon>Scytalidium</taxon>
    </lineage>
</organism>
<keyword evidence="4" id="KW-0378">Hydrolase</keyword>
<keyword evidence="6" id="KW-0326">Glycosidase</keyword>
<comment type="similarity">
    <text evidence="2">Belongs to the glycosyl hydrolase 81 family.</text>
</comment>
<feature type="non-terminal residue" evidence="12">
    <location>
        <position position="876"/>
    </location>
</feature>
<keyword evidence="8" id="KW-0624">Polysaccharide degradation</keyword>
<dbReference type="Gene3D" id="2.80.10.50">
    <property type="match status" value="1"/>
</dbReference>
<feature type="signal peptide" evidence="9">
    <location>
        <begin position="1"/>
        <end position="16"/>
    </location>
</feature>